<keyword evidence="1" id="KW-0238">DNA-binding</keyword>
<evidence type="ECO:0000313" key="3">
    <source>
        <dbReference type="EMBL" id="AHF77876.1"/>
    </source>
</evidence>
<dbReference type="GO" id="GO:0003677">
    <property type="term" value="F:DNA binding"/>
    <property type="evidence" value="ECO:0007669"/>
    <property type="project" value="UniProtKB-KW"/>
</dbReference>
<dbReference type="SMART" id="SM00421">
    <property type="entry name" value="HTH_LUXR"/>
    <property type="match status" value="1"/>
</dbReference>
<evidence type="ECO:0000313" key="4">
    <source>
        <dbReference type="Proteomes" id="UP000019028"/>
    </source>
</evidence>
<proteinExistence type="predicted"/>
<sequence length="238" mass="27835">MAKDSSPDPNRSLTIDTLDKLSIKTMLDHASIPWAIKDTESRYIYMNKRCMDFLNVPKDFDYEGKKDSEFPCEWAAMESEYTAQDRKAELSQDGAEIISISHYWRERIFEPYYSPKFAVRNKDNEILGTVYYAKKFNYVSIGDFFNDLKPSVISLTPPTDLFTERELEIIFYAIQRVSAKEIAPKLFISHRTVENRLLRIYEKSDTNSINGLIEYCHNVGLNNYVPKKLLREGVNFCW</sequence>
<dbReference type="SUPFAM" id="SSF46894">
    <property type="entry name" value="C-terminal effector domain of the bipartite response regulators"/>
    <property type="match status" value="1"/>
</dbReference>
<name>W0HVJ4_9GAMM</name>
<organism evidence="3 4">
    <name type="scientific">Sodalis praecaptivus</name>
    <dbReference type="NCBI Taxonomy" id="1239307"/>
    <lineage>
        <taxon>Bacteria</taxon>
        <taxon>Pseudomonadati</taxon>
        <taxon>Pseudomonadota</taxon>
        <taxon>Gammaproteobacteria</taxon>
        <taxon>Enterobacterales</taxon>
        <taxon>Bruguierivoracaceae</taxon>
        <taxon>Sodalis</taxon>
    </lineage>
</organism>
<dbReference type="OrthoDB" id="9802186at2"/>
<gene>
    <name evidence="3" type="ORF">Sant_2862</name>
</gene>
<feature type="domain" description="HTH luxR-type" evidence="2">
    <location>
        <begin position="155"/>
        <end position="220"/>
    </location>
</feature>
<evidence type="ECO:0000256" key="1">
    <source>
        <dbReference type="ARBA" id="ARBA00023125"/>
    </source>
</evidence>
<evidence type="ECO:0000259" key="2">
    <source>
        <dbReference type="PROSITE" id="PS50043"/>
    </source>
</evidence>
<dbReference type="InterPro" id="IPR016032">
    <property type="entry name" value="Sig_transdc_resp-reg_C-effctor"/>
</dbReference>
<dbReference type="GO" id="GO:0006355">
    <property type="term" value="P:regulation of DNA-templated transcription"/>
    <property type="evidence" value="ECO:0007669"/>
    <property type="project" value="InterPro"/>
</dbReference>
<dbReference type="Pfam" id="PF08448">
    <property type="entry name" value="PAS_4"/>
    <property type="match status" value="1"/>
</dbReference>
<dbReference type="Pfam" id="PF00196">
    <property type="entry name" value="GerE"/>
    <property type="match status" value="1"/>
</dbReference>
<dbReference type="Proteomes" id="UP000019028">
    <property type="component" value="Chromosome"/>
</dbReference>
<dbReference type="Gene3D" id="1.10.10.10">
    <property type="entry name" value="Winged helix-like DNA-binding domain superfamily/Winged helix DNA-binding domain"/>
    <property type="match status" value="1"/>
</dbReference>
<protein>
    <submittedName>
        <fullName evidence="3">Putative transcriptional regulator, PAS and GerEdomains</fullName>
    </submittedName>
</protein>
<accession>W0HVJ4</accession>
<dbReference type="PROSITE" id="PS50043">
    <property type="entry name" value="HTH_LUXR_2"/>
    <property type="match status" value="1"/>
</dbReference>
<dbReference type="EMBL" id="CP006569">
    <property type="protein sequence ID" value="AHF77876.1"/>
    <property type="molecule type" value="Genomic_DNA"/>
</dbReference>
<reference evidence="3 4" key="1">
    <citation type="journal article" date="2014" name="Genome Biol. Evol.">
        <title>Genome degeneration and adaptation in a nascent stage of symbiosis.</title>
        <authorList>
            <person name="Oakeson K.F."/>
            <person name="Gil R."/>
            <person name="Clayton A.L."/>
            <person name="Dunn D.M."/>
            <person name="von Niederhausern A.C."/>
            <person name="Hamil C."/>
            <person name="Aoyagi A."/>
            <person name="Duval B."/>
            <person name="Baca A."/>
            <person name="Silva F.J."/>
            <person name="Vallier A."/>
            <person name="Jackson D.G."/>
            <person name="Latorre A."/>
            <person name="Weiss R.B."/>
            <person name="Heddi A."/>
            <person name="Moya A."/>
            <person name="Dale C."/>
        </authorList>
    </citation>
    <scope>NUCLEOTIDE SEQUENCE [LARGE SCALE GENOMIC DNA]</scope>
    <source>
        <strain evidence="3 4">HS1</strain>
    </source>
</reference>
<dbReference type="InterPro" id="IPR000792">
    <property type="entry name" value="Tscrpt_reg_LuxR_C"/>
</dbReference>
<dbReference type="AlphaFoldDB" id="W0HVJ4"/>
<dbReference type="InterPro" id="IPR036388">
    <property type="entry name" value="WH-like_DNA-bd_sf"/>
</dbReference>
<dbReference type="InterPro" id="IPR013656">
    <property type="entry name" value="PAS_4"/>
</dbReference>
<dbReference type="KEGG" id="sod:Sant_2862"/>
<keyword evidence="4" id="KW-1185">Reference proteome</keyword>
<dbReference type="RefSeq" id="WP_025423016.1">
    <property type="nucleotide sequence ID" value="NZ_CP006569.1"/>
</dbReference>
<dbReference type="HOGENOM" id="CLU_075576_1_0_6"/>
<dbReference type="CDD" id="cd06170">
    <property type="entry name" value="LuxR_C_like"/>
    <property type="match status" value="1"/>
</dbReference>